<dbReference type="Gene3D" id="3.30.505.10">
    <property type="entry name" value="SH2 domain"/>
    <property type="match status" value="1"/>
</dbReference>
<keyword evidence="1 2" id="KW-0727">SH2 domain</keyword>
<reference evidence="5" key="1">
    <citation type="submission" date="2025-08" db="UniProtKB">
        <authorList>
            <consortium name="Ensembl"/>
        </authorList>
    </citation>
    <scope>IDENTIFICATION</scope>
</reference>
<evidence type="ECO:0000313" key="5">
    <source>
        <dbReference type="Ensembl" id="ENSSRHP00000097730.1"/>
    </source>
</evidence>
<protein>
    <submittedName>
        <fullName evidence="5">SH2 domain-containing protein 7-like</fullName>
    </submittedName>
</protein>
<feature type="compositionally biased region" description="Polar residues" evidence="3">
    <location>
        <begin position="159"/>
        <end position="169"/>
    </location>
</feature>
<reference evidence="5" key="2">
    <citation type="submission" date="2025-09" db="UniProtKB">
        <authorList>
            <consortium name="Ensembl"/>
        </authorList>
    </citation>
    <scope>IDENTIFICATION</scope>
</reference>
<dbReference type="InterPro" id="IPR000980">
    <property type="entry name" value="SH2"/>
</dbReference>
<keyword evidence="6" id="KW-1185">Reference proteome</keyword>
<dbReference type="Ensembl" id="ENSSRHT00000100385.1">
    <property type="protein sequence ID" value="ENSSRHP00000097730.1"/>
    <property type="gene ID" value="ENSSRHG00000047974.1"/>
</dbReference>
<dbReference type="SMART" id="SM00252">
    <property type="entry name" value="SH2"/>
    <property type="match status" value="1"/>
</dbReference>
<dbReference type="Proteomes" id="UP000472270">
    <property type="component" value="Unassembled WGS sequence"/>
</dbReference>
<evidence type="ECO:0000256" key="3">
    <source>
        <dbReference type="SAM" id="MobiDB-lite"/>
    </source>
</evidence>
<feature type="domain" description="SH2" evidence="4">
    <location>
        <begin position="40"/>
        <end position="116"/>
    </location>
</feature>
<dbReference type="PRINTS" id="PR00401">
    <property type="entry name" value="SH2DOMAIN"/>
</dbReference>
<dbReference type="GO" id="GO:0005737">
    <property type="term" value="C:cytoplasm"/>
    <property type="evidence" value="ECO:0007669"/>
    <property type="project" value="TreeGrafter"/>
</dbReference>
<evidence type="ECO:0000256" key="1">
    <source>
        <dbReference type="ARBA" id="ARBA00022999"/>
    </source>
</evidence>
<dbReference type="InterPro" id="IPR036860">
    <property type="entry name" value="SH2_dom_sf"/>
</dbReference>
<dbReference type="Pfam" id="PF00017">
    <property type="entry name" value="SH2"/>
    <property type="match status" value="1"/>
</dbReference>
<evidence type="ECO:0000313" key="6">
    <source>
        <dbReference type="Proteomes" id="UP000472270"/>
    </source>
</evidence>
<gene>
    <name evidence="5" type="primary">LOC107750608</name>
</gene>
<feature type="region of interest" description="Disordered" evidence="3">
    <location>
        <begin position="158"/>
        <end position="206"/>
    </location>
</feature>
<feature type="compositionally biased region" description="Polar residues" evidence="3">
    <location>
        <begin position="176"/>
        <end position="191"/>
    </location>
</feature>
<dbReference type="AlphaFoldDB" id="A0A673NAL2"/>
<feature type="compositionally biased region" description="Basic and acidic residues" evidence="3">
    <location>
        <begin position="195"/>
        <end position="206"/>
    </location>
</feature>
<organism evidence="5 6">
    <name type="scientific">Sinocyclocheilus rhinocerous</name>
    <dbReference type="NCBI Taxonomy" id="307959"/>
    <lineage>
        <taxon>Eukaryota</taxon>
        <taxon>Metazoa</taxon>
        <taxon>Chordata</taxon>
        <taxon>Craniata</taxon>
        <taxon>Vertebrata</taxon>
        <taxon>Euteleostomi</taxon>
        <taxon>Actinopterygii</taxon>
        <taxon>Neopterygii</taxon>
        <taxon>Teleostei</taxon>
        <taxon>Ostariophysi</taxon>
        <taxon>Cypriniformes</taxon>
        <taxon>Cyprinidae</taxon>
        <taxon>Cyprininae</taxon>
        <taxon>Sinocyclocheilus</taxon>
    </lineage>
</organism>
<dbReference type="PANTHER" id="PTHR14388:SF6">
    <property type="entry name" value="SH2 DOMAIN-CONTAINING PROTEIN 7"/>
    <property type="match status" value="1"/>
</dbReference>
<proteinExistence type="predicted"/>
<evidence type="ECO:0000256" key="2">
    <source>
        <dbReference type="PROSITE-ProRule" id="PRU00191"/>
    </source>
</evidence>
<evidence type="ECO:0000259" key="4">
    <source>
        <dbReference type="PROSITE" id="PS50001"/>
    </source>
</evidence>
<dbReference type="PROSITE" id="PS50001">
    <property type="entry name" value="SH2"/>
    <property type="match status" value="1"/>
</dbReference>
<sequence length="379" mass="42414">MEGTGEDLTMDRGLQKEHILKWFVETQAVLILCDGSFPPWFQGFISRHEAEDQLRDKNVGCFLIRLSEKAIGYILSYKGQDRCRHFVINQTKTGLFVVSGDSTTHNSLTELINHFKTTPIQPFGEYLTSYNTDMDSVEEVSIILCILFKGGTKVPPLPQKNTPLRNSLSAGFPGTNPLQEQHSFSESRTSGMSGGDERANGKKSDTFDTEGYNYQFKLPIHDENSQSLTSNSCNIMPSTPQQALLAPPKTASCSYAVLDLKKCNSGACQVPYTDQEALQPNPLYQTLSVVCAGQKDQPGQEYDNRIKPIDNILLAENTYQDIPEQRDSNTYEHIAESNTYEDIRVTDSNTYASLDEMQPHTPSILGKKVRPDIITNKYT</sequence>
<name>A0A673NAL2_9TELE</name>
<dbReference type="SUPFAM" id="SSF55550">
    <property type="entry name" value="SH2 domain"/>
    <property type="match status" value="1"/>
</dbReference>
<dbReference type="PANTHER" id="PTHR14388">
    <property type="entry name" value="T CELL-SPECIFIC ADAPTER PROTEIN TSAD"/>
    <property type="match status" value="1"/>
</dbReference>
<accession>A0A673NAL2</accession>